<keyword evidence="5" id="KW-1185">Reference proteome</keyword>
<feature type="domain" description="LysM" evidence="4">
    <location>
        <begin position="21"/>
        <end position="65"/>
    </location>
</feature>
<dbReference type="Pfam" id="PF01476">
    <property type="entry name" value="LysM"/>
    <property type="match status" value="2"/>
</dbReference>
<dbReference type="PANTHER" id="PTHR34997:SF1">
    <property type="entry name" value="PEPTIDOGLYCAN-BINDING LYSIN DOMAIN"/>
    <property type="match status" value="1"/>
</dbReference>
<dbReference type="PANTHER" id="PTHR34997">
    <property type="entry name" value="AM15"/>
    <property type="match status" value="1"/>
</dbReference>
<dbReference type="SUPFAM" id="SSF54106">
    <property type="entry name" value="LysM domain"/>
    <property type="match status" value="2"/>
</dbReference>
<dbReference type="WBParaSite" id="Csp11.Scaffold630.g21690.t1">
    <property type="protein sequence ID" value="Csp11.Scaffold630.g21690.t1"/>
    <property type="gene ID" value="Csp11.Scaffold630.g21690"/>
</dbReference>
<feature type="chain" id="PRO_5013311997" evidence="3">
    <location>
        <begin position="16"/>
        <end position="123"/>
    </location>
</feature>
<proteinExistence type="predicted"/>
<keyword evidence="1" id="KW-0147">Chitin-binding</keyword>
<feature type="domain" description="LysM" evidence="4">
    <location>
        <begin position="76"/>
        <end position="120"/>
    </location>
</feature>
<dbReference type="GO" id="GO:0008061">
    <property type="term" value="F:chitin binding"/>
    <property type="evidence" value="ECO:0007669"/>
    <property type="project" value="UniProtKB-KW"/>
</dbReference>
<evidence type="ECO:0000259" key="4">
    <source>
        <dbReference type="PROSITE" id="PS51782"/>
    </source>
</evidence>
<protein>
    <submittedName>
        <fullName evidence="6">LysM domain-containing protein</fullName>
    </submittedName>
</protein>
<feature type="signal peptide" evidence="3">
    <location>
        <begin position="1"/>
        <end position="15"/>
    </location>
</feature>
<accession>A0A1I7V2B3</accession>
<organism evidence="5 6">
    <name type="scientific">Caenorhabditis tropicalis</name>
    <dbReference type="NCBI Taxonomy" id="1561998"/>
    <lineage>
        <taxon>Eukaryota</taxon>
        <taxon>Metazoa</taxon>
        <taxon>Ecdysozoa</taxon>
        <taxon>Nematoda</taxon>
        <taxon>Chromadorea</taxon>
        <taxon>Rhabditida</taxon>
        <taxon>Rhabditina</taxon>
        <taxon>Rhabditomorpha</taxon>
        <taxon>Rhabditoidea</taxon>
        <taxon>Rhabditidae</taxon>
        <taxon>Peloderinae</taxon>
        <taxon>Caenorhabditis</taxon>
    </lineage>
</organism>
<evidence type="ECO:0000313" key="6">
    <source>
        <dbReference type="WBParaSite" id="Csp11.Scaffold630.g21690.t1"/>
    </source>
</evidence>
<keyword evidence="3" id="KW-0732">Signal</keyword>
<evidence type="ECO:0000313" key="5">
    <source>
        <dbReference type="Proteomes" id="UP000095282"/>
    </source>
</evidence>
<dbReference type="PROSITE" id="PS51782">
    <property type="entry name" value="LYSM"/>
    <property type="match status" value="2"/>
</dbReference>
<dbReference type="Gene3D" id="3.10.350.10">
    <property type="entry name" value="LysM domain"/>
    <property type="match status" value="2"/>
</dbReference>
<reference evidence="6" key="1">
    <citation type="submission" date="2016-11" db="UniProtKB">
        <authorList>
            <consortium name="WormBaseParasite"/>
        </authorList>
    </citation>
    <scope>IDENTIFICATION</scope>
</reference>
<dbReference type="SMART" id="SM00257">
    <property type="entry name" value="LysM"/>
    <property type="match status" value="2"/>
</dbReference>
<evidence type="ECO:0000256" key="1">
    <source>
        <dbReference type="ARBA" id="ARBA00022669"/>
    </source>
</evidence>
<name>A0A1I7V2B3_9PELO</name>
<sequence length="123" mass="14264">MNFYFLLILIVAVSARNYCGQWQEIRPGDTCWGMIHGKDVSLYELKQMNKGLDCDKLYVGEKLCLAMARSQSSCRTDHKIRPGDTCFNIWTSNGLSQMQFMDWNPNVDCDRLQIGKHVCIMRF</sequence>
<dbReference type="InterPro" id="IPR018392">
    <property type="entry name" value="LysM"/>
</dbReference>
<dbReference type="Proteomes" id="UP000095282">
    <property type="component" value="Unplaced"/>
</dbReference>
<keyword evidence="2" id="KW-0843">Virulence</keyword>
<evidence type="ECO:0000256" key="3">
    <source>
        <dbReference type="SAM" id="SignalP"/>
    </source>
</evidence>
<evidence type="ECO:0000256" key="2">
    <source>
        <dbReference type="ARBA" id="ARBA00023026"/>
    </source>
</evidence>
<dbReference type="eggNOG" id="KOG2806">
    <property type="taxonomic scope" value="Eukaryota"/>
</dbReference>
<dbReference type="AlphaFoldDB" id="A0A1I7V2B3"/>
<dbReference type="STRING" id="1561998.A0A1I7V2B3"/>
<dbReference type="CDD" id="cd00118">
    <property type="entry name" value="LysM"/>
    <property type="match status" value="2"/>
</dbReference>
<dbReference type="InterPro" id="IPR052210">
    <property type="entry name" value="LysM1-like"/>
</dbReference>
<dbReference type="InterPro" id="IPR036779">
    <property type="entry name" value="LysM_dom_sf"/>
</dbReference>